<sequence>MPTERWWGLLTGPASPAFEVFATQISSHSIASNLTFGGARYIATGRGFAVTRISFSILYSRFAGPSIYLGMRLLVMLLYITLTLWTGWVTYFWFSCLSLCISPFIFNPHQFSFADFIIDYREFLRWMNRGNSRSHSNSWIGYCRLSRTMITGYKKKRLGHPSEKLSGDVPRAGWRAVIFSEIVFPIVMAVLMVVCYMFVKSFPDRDGRQPASPLIRIAVISLGPIVWDAAILLILFMFSLFLGPLLDTRYPKFGSVMAFLAHGLGTVGLIAFFEFLWFLELWNVSHAVLGLICVIFVQRAVQKVLISVFLSREFKHDETNRAWWTGKWYGRGLGNYALSQPAREYIVKIIELSLWSSDFLTCHVLLFILTPPILIPYVDRLHSTLLFWLRPSKQIRAPLYSIRQKRQRRSVVIRYGLVYIFAILVAAALVVLPLVFRHVIVFECSICENI</sequence>
<evidence type="ECO:0000313" key="2">
    <source>
        <dbReference type="Proteomes" id="UP001148662"/>
    </source>
</evidence>
<protein>
    <submittedName>
        <fullName evidence="1">Uncharacterized protein</fullName>
    </submittedName>
</protein>
<name>A0ACC1T9K3_9APHY</name>
<evidence type="ECO:0000313" key="1">
    <source>
        <dbReference type="EMBL" id="KAJ3556389.1"/>
    </source>
</evidence>
<proteinExistence type="predicted"/>
<accession>A0ACC1T9K3</accession>
<gene>
    <name evidence="1" type="ORF">NM688_g2057</name>
</gene>
<dbReference type="EMBL" id="JANHOG010000245">
    <property type="protein sequence ID" value="KAJ3556389.1"/>
    <property type="molecule type" value="Genomic_DNA"/>
</dbReference>
<comment type="caution">
    <text evidence="1">The sequence shown here is derived from an EMBL/GenBank/DDBJ whole genome shotgun (WGS) entry which is preliminary data.</text>
</comment>
<reference evidence="1" key="1">
    <citation type="submission" date="2022-07" db="EMBL/GenBank/DDBJ databases">
        <title>Genome Sequence of Phlebia brevispora.</title>
        <authorList>
            <person name="Buettner E."/>
        </authorList>
    </citation>
    <scope>NUCLEOTIDE SEQUENCE</scope>
    <source>
        <strain evidence="1">MPL23</strain>
    </source>
</reference>
<organism evidence="1 2">
    <name type="scientific">Phlebia brevispora</name>
    <dbReference type="NCBI Taxonomy" id="194682"/>
    <lineage>
        <taxon>Eukaryota</taxon>
        <taxon>Fungi</taxon>
        <taxon>Dikarya</taxon>
        <taxon>Basidiomycota</taxon>
        <taxon>Agaricomycotina</taxon>
        <taxon>Agaricomycetes</taxon>
        <taxon>Polyporales</taxon>
        <taxon>Meruliaceae</taxon>
        <taxon>Phlebia</taxon>
    </lineage>
</organism>
<dbReference type="Proteomes" id="UP001148662">
    <property type="component" value="Unassembled WGS sequence"/>
</dbReference>
<keyword evidence="2" id="KW-1185">Reference proteome</keyword>